<dbReference type="PANTHER" id="PTHR47199:SF2">
    <property type="entry name" value="PHOTOSYSTEM II STABILITY_ASSEMBLY FACTOR HCF136, CHLOROPLASTIC"/>
    <property type="match status" value="1"/>
</dbReference>
<dbReference type="SUPFAM" id="SSF110296">
    <property type="entry name" value="Oligoxyloglucan reducing end-specific cellobiohydrolase"/>
    <property type="match status" value="1"/>
</dbReference>
<proteinExistence type="predicted"/>
<keyword evidence="3" id="KW-1185">Reference proteome</keyword>
<dbReference type="Proteomes" id="UP001257659">
    <property type="component" value="Unassembled WGS sequence"/>
</dbReference>
<dbReference type="EMBL" id="JAVDQA010000003">
    <property type="protein sequence ID" value="MDR6300798.1"/>
    <property type="molecule type" value="Genomic_DNA"/>
</dbReference>
<evidence type="ECO:0000256" key="1">
    <source>
        <dbReference type="SAM" id="SignalP"/>
    </source>
</evidence>
<feature type="signal peptide" evidence="1">
    <location>
        <begin position="1"/>
        <end position="21"/>
    </location>
</feature>
<keyword evidence="1" id="KW-0732">Signal</keyword>
<dbReference type="CDD" id="cd15482">
    <property type="entry name" value="Sialidase_non-viral"/>
    <property type="match status" value="1"/>
</dbReference>
<sequence>MNKVYFLLIFSFLSLSCVNVAKNETINHEFVGVKIEPVFKNEASIRALKVTPDHIFFAADSGKFGYLNTADHSLAYLGKIQKNQLYPEFRSLASTEEADFVLSVANPALLYKVNYFGKRKLVYEEKCEKVFYDSMAFWNKDEGIAIGDPTNGCLSIIITRDGGEHWKKISCDILPEAIDGEAAFAASNSNIAIVGDNVWVISGGSVSRVYFSKDKGKTWKVQESPLVAGKPSTGGYSIDFYDEKTGIIYGGDYTAPENNSKNKAITLNGGKTWELLAENEYPGYKSCVKFVPNSGGDEIVAVGFTGISYSNDKGNTWKKLNNASFYTIHFINEFTAYAAGKGGISKLTFIENGLKN</sequence>
<dbReference type="Gene3D" id="2.130.10.10">
    <property type="entry name" value="YVTN repeat-like/Quinoprotein amine dehydrogenase"/>
    <property type="match status" value="1"/>
</dbReference>
<feature type="chain" id="PRO_5045960342" evidence="1">
    <location>
        <begin position="22"/>
        <end position="356"/>
    </location>
</feature>
<evidence type="ECO:0000313" key="3">
    <source>
        <dbReference type="Proteomes" id="UP001257659"/>
    </source>
</evidence>
<comment type="caution">
    <text evidence="2">The sequence shown here is derived from an EMBL/GenBank/DDBJ whole genome shotgun (WGS) entry which is preliminary data.</text>
</comment>
<dbReference type="PANTHER" id="PTHR47199">
    <property type="entry name" value="PHOTOSYSTEM II STABILITY/ASSEMBLY FACTOR HCF136, CHLOROPLASTIC"/>
    <property type="match status" value="1"/>
</dbReference>
<gene>
    <name evidence="2" type="ORF">GGR31_001441</name>
</gene>
<protein>
    <submittedName>
        <fullName evidence="2">Photosystem II stability/assembly factor-like uncharacterized protein</fullName>
    </submittedName>
</protein>
<dbReference type="PROSITE" id="PS51257">
    <property type="entry name" value="PROKAR_LIPOPROTEIN"/>
    <property type="match status" value="1"/>
</dbReference>
<organism evidence="2 3">
    <name type="scientific">Mesonia maritima</name>
    <dbReference type="NCBI Taxonomy" id="1793873"/>
    <lineage>
        <taxon>Bacteria</taxon>
        <taxon>Pseudomonadati</taxon>
        <taxon>Bacteroidota</taxon>
        <taxon>Flavobacteriia</taxon>
        <taxon>Flavobacteriales</taxon>
        <taxon>Flavobacteriaceae</taxon>
        <taxon>Mesonia</taxon>
    </lineage>
</organism>
<dbReference type="InterPro" id="IPR015943">
    <property type="entry name" value="WD40/YVTN_repeat-like_dom_sf"/>
</dbReference>
<reference evidence="2 3" key="1">
    <citation type="submission" date="2023-07" db="EMBL/GenBank/DDBJ databases">
        <title>Genomic Encyclopedia of Type Strains, Phase IV (KMG-IV): sequencing the most valuable type-strain genomes for metagenomic binning, comparative biology and taxonomic classification.</title>
        <authorList>
            <person name="Goeker M."/>
        </authorList>
    </citation>
    <scope>NUCLEOTIDE SEQUENCE [LARGE SCALE GENOMIC DNA]</scope>
    <source>
        <strain evidence="2 3">DSM 102814</strain>
    </source>
</reference>
<dbReference type="RefSeq" id="WP_309727695.1">
    <property type="nucleotide sequence ID" value="NZ_JAVDQA010000003.1"/>
</dbReference>
<accession>A0ABU1K5B3</accession>
<name>A0ABU1K5B3_9FLAO</name>
<evidence type="ECO:0000313" key="2">
    <source>
        <dbReference type="EMBL" id="MDR6300798.1"/>
    </source>
</evidence>